<sequence>MGSKMNLIEHSHLPTTDEFSFSENLFDFLGRFQSLPSTTLWSWTNSLTLCKLLALFK</sequence>
<evidence type="ECO:0000313" key="1">
    <source>
        <dbReference type="EMBL" id="PNJ83250.1"/>
    </source>
</evidence>
<comment type="caution">
    <text evidence="1">The sequence shown here is derived from an EMBL/GenBank/DDBJ whole genome shotgun (WGS) entry which is preliminary data.</text>
</comment>
<proteinExistence type="predicted"/>
<dbReference type="EMBL" id="NDHI03003364">
    <property type="protein sequence ID" value="PNJ83250.1"/>
    <property type="molecule type" value="Genomic_DNA"/>
</dbReference>
<protein>
    <submittedName>
        <fullName evidence="1">NR1H4 isoform 8</fullName>
    </submittedName>
</protein>
<reference evidence="1" key="1">
    <citation type="submission" date="2017-12" db="EMBL/GenBank/DDBJ databases">
        <title>High-resolution comparative analysis of great ape genomes.</title>
        <authorList>
            <person name="Pollen A."/>
            <person name="Hastie A."/>
            <person name="Hormozdiari F."/>
            <person name="Dougherty M."/>
            <person name="Liu R."/>
            <person name="Chaisson M."/>
            <person name="Hoppe E."/>
            <person name="Hill C."/>
            <person name="Pang A."/>
            <person name="Hillier L."/>
            <person name="Baker C."/>
            <person name="Armstrong J."/>
            <person name="Shendure J."/>
            <person name="Paten B."/>
            <person name="Wilson R."/>
            <person name="Chao H."/>
            <person name="Schneider V."/>
            <person name="Ventura M."/>
            <person name="Kronenberg Z."/>
            <person name="Murali S."/>
            <person name="Gordon D."/>
            <person name="Cantsilieris S."/>
            <person name="Munson K."/>
            <person name="Nelson B."/>
            <person name="Raja A."/>
            <person name="Underwood J."/>
            <person name="Diekhans M."/>
            <person name="Fiddes I."/>
            <person name="Haussler D."/>
            <person name="Eichler E."/>
        </authorList>
    </citation>
    <scope>NUCLEOTIDE SEQUENCE [LARGE SCALE GENOMIC DNA]</scope>
    <source>
        <strain evidence="1">Susie</strain>
    </source>
</reference>
<dbReference type="AlphaFoldDB" id="A0A2J8XMJ0"/>
<feature type="non-terminal residue" evidence="1">
    <location>
        <position position="57"/>
    </location>
</feature>
<accession>A0A2J8XMJ0</accession>
<name>A0A2J8XMJ0_PONAB</name>
<gene>
    <name evidence="1" type="ORF">CR201_G0001329</name>
</gene>
<organism evidence="1">
    <name type="scientific">Pongo abelii</name>
    <name type="common">Sumatran orangutan</name>
    <name type="synonym">Pongo pygmaeus abelii</name>
    <dbReference type="NCBI Taxonomy" id="9601"/>
    <lineage>
        <taxon>Eukaryota</taxon>
        <taxon>Metazoa</taxon>
        <taxon>Chordata</taxon>
        <taxon>Craniata</taxon>
        <taxon>Vertebrata</taxon>
        <taxon>Euteleostomi</taxon>
        <taxon>Mammalia</taxon>
        <taxon>Eutheria</taxon>
        <taxon>Euarchontoglires</taxon>
        <taxon>Primates</taxon>
        <taxon>Haplorrhini</taxon>
        <taxon>Catarrhini</taxon>
        <taxon>Hominidae</taxon>
        <taxon>Pongo</taxon>
    </lineage>
</organism>